<accession>A0A0D2J1X5</accession>
<evidence type="ECO:0000313" key="2">
    <source>
        <dbReference type="EMBL" id="KIX09701.1"/>
    </source>
</evidence>
<dbReference type="RefSeq" id="XP_013276837.1">
    <property type="nucleotide sequence ID" value="XM_013421383.1"/>
</dbReference>
<evidence type="ECO:0000256" key="1">
    <source>
        <dbReference type="SAM" id="MobiDB-lite"/>
    </source>
</evidence>
<protein>
    <submittedName>
        <fullName evidence="2">Uncharacterized protein</fullName>
    </submittedName>
</protein>
<organism evidence="2 3">
    <name type="scientific">Rhinocladiella mackenziei CBS 650.93</name>
    <dbReference type="NCBI Taxonomy" id="1442369"/>
    <lineage>
        <taxon>Eukaryota</taxon>
        <taxon>Fungi</taxon>
        <taxon>Dikarya</taxon>
        <taxon>Ascomycota</taxon>
        <taxon>Pezizomycotina</taxon>
        <taxon>Eurotiomycetes</taxon>
        <taxon>Chaetothyriomycetidae</taxon>
        <taxon>Chaetothyriales</taxon>
        <taxon>Herpotrichiellaceae</taxon>
        <taxon>Rhinocladiella</taxon>
    </lineage>
</organism>
<evidence type="ECO:0000313" key="3">
    <source>
        <dbReference type="Proteomes" id="UP000053617"/>
    </source>
</evidence>
<keyword evidence="3" id="KW-1185">Reference proteome</keyword>
<sequence>MEQNTPRYTRQTLASQSKSQARSNVTPKSTLPTSVSTTSAPRTEVPKTATVRDADFKYTQLIPRGVEICEYENPNLDGAYGHFGSKRPSNPAESREFYRSVVQKALAGRADRDIDDSIFLPMDTNFVKSVLTAYGRMGKAGVSEAWFKGYACQKLFVGPYAVLEDDTERQLCAVLCPEVSLKPSSSTSRCIWHAPPIISNQPPSKPFSFDTRADCQFWLSDKIINPEYRTHAKHFVHLKDLGTFCPYFSIEFKATTGDRQVADNQIAVDGLVSLFNRYRLKVLAFPHSTQKQFKLVRHYGLTMEKDHWTVWLFQPKTAKKATWAGCTVRILHTGSCETEEEVVTLLEWINEIHRWGLCEYALGCEEDVKEILSKNSGNLRISAMGVSKETETVKETGTVEEV</sequence>
<dbReference type="VEuPathDB" id="FungiDB:Z518_00782"/>
<reference evidence="2 3" key="1">
    <citation type="submission" date="2015-01" db="EMBL/GenBank/DDBJ databases">
        <title>The Genome Sequence of Rhinocladiella mackenzie CBS 650.93.</title>
        <authorList>
            <consortium name="The Broad Institute Genomics Platform"/>
            <person name="Cuomo C."/>
            <person name="de Hoog S."/>
            <person name="Gorbushina A."/>
            <person name="Stielow B."/>
            <person name="Teixiera M."/>
            <person name="Abouelleil A."/>
            <person name="Chapman S.B."/>
            <person name="Priest M."/>
            <person name="Young S.K."/>
            <person name="Wortman J."/>
            <person name="Nusbaum C."/>
            <person name="Birren B."/>
        </authorList>
    </citation>
    <scope>NUCLEOTIDE SEQUENCE [LARGE SCALE GENOMIC DNA]</scope>
    <source>
        <strain evidence="2 3">CBS 650.93</strain>
    </source>
</reference>
<dbReference type="EMBL" id="KN847475">
    <property type="protein sequence ID" value="KIX09701.1"/>
    <property type="molecule type" value="Genomic_DNA"/>
</dbReference>
<proteinExistence type="predicted"/>
<gene>
    <name evidence="2" type="ORF">Z518_00782</name>
</gene>
<dbReference type="AlphaFoldDB" id="A0A0D2J1X5"/>
<dbReference type="HOGENOM" id="CLU_046320_0_0_1"/>
<feature type="compositionally biased region" description="Polar residues" evidence="1">
    <location>
        <begin position="1"/>
        <end position="41"/>
    </location>
</feature>
<dbReference type="OrthoDB" id="5426911at2759"/>
<feature type="region of interest" description="Disordered" evidence="1">
    <location>
        <begin position="1"/>
        <end position="48"/>
    </location>
</feature>
<name>A0A0D2J1X5_9EURO</name>
<dbReference type="Proteomes" id="UP000053617">
    <property type="component" value="Unassembled WGS sequence"/>
</dbReference>
<dbReference type="GeneID" id="25288853"/>